<dbReference type="AlphaFoldDB" id="A0A2P2PCP2"/>
<reference evidence="2" key="1">
    <citation type="submission" date="2018-02" db="EMBL/GenBank/DDBJ databases">
        <title>Rhizophora mucronata_Transcriptome.</title>
        <authorList>
            <person name="Meera S.P."/>
            <person name="Sreeshan A."/>
            <person name="Augustine A."/>
        </authorList>
    </citation>
    <scope>NUCLEOTIDE SEQUENCE</scope>
    <source>
        <tissue evidence="2">Leaf</tissue>
    </source>
</reference>
<protein>
    <submittedName>
        <fullName evidence="2">Uncharacterized protein</fullName>
    </submittedName>
</protein>
<sequence>MLLRVVVFLGFDFLLHLDEPNSYHHKKFLFFLFHWDLHVKGFLSQSMVLACSLFQHSHFNT</sequence>
<name>A0A2P2PCP2_RHIMU</name>
<proteinExistence type="predicted"/>
<evidence type="ECO:0000313" key="2">
    <source>
        <dbReference type="EMBL" id="MBX52391.1"/>
    </source>
</evidence>
<keyword evidence="1" id="KW-0732">Signal</keyword>
<organism evidence="2">
    <name type="scientific">Rhizophora mucronata</name>
    <name type="common">Asiatic mangrove</name>
    <dbReference type="NCBI Taxonomy" id="61149"/>
    <lineage>
        <taxon>Eukaryota</taxon>
        <taxon>Viridiplantae</taxon>
        <taxon>Streptophyta</taxon>
        <taxon>Embryophyta</taxon>
        <taxon>Tracheophyta</taxon>
        <taxon>Spermatophyta</taxon>
        <taxon>Magnoliopsida</taxon>
        <taxon>eudicotyledons</taxon>
        <taxon>Gunneridae</taxon>
        <taxon>Pentapetalae</taxon>
        <taxon>rosids</taxon>
        <taxon>fabids</taxon>
        <taxon>Malpighiales</taxon>
        <taxon>Rhizophoraceae</taxon>
        <taxon>Rhizophora</taxon>
    </lineage>
</organism>
<accession>A0A2P2PCP2</accession>
<dbReference type="EMBL" id="GGEC01071907">
    <property type="protein sequence ID" value="MBX52391.1"/>
    <property type="molecule type" value="Transcribed_RNA"/>
</dbReference>
<feature type="signal peptide" evidence="1">
    <location>
        <begin position="1"/>
        <end position="17"/>
    </location>
</feature>
<feature type="chain" id="PRO_5015194990" evidence="1">
    <location>
        <begin position="18"/>
        <end position="61"/>
    </location>
</feature>
<evidence type="ECO:0000256" key="1">
    <source>
        <dbReference type="SAM" id="SignalP"/>
    </source>
</evidence>